<dbReference type="InterPro" id="IPR036291">
    <property type="entry name" value="NAD(P)-bd_dom_sf"/>
</dbReference>
<feature type="binding site" evidence="7">
    <location>
        <position position="358"/>
    </location>
    <ligand>
        <name>substrate</name>
    </ligand>
</feature>
<evidence type="ECO:0000259" key="8">
    <source>
        <dbReference type="Pfam" id="PF00479"/>
    </source>
</evidence>
<dbReference type="InterPro" id="IPR019796">
    <property type="entry name" value="G6P_DH_AS"/>
</dbReference>
<dbReference type="PROSITE" id="PS00069">
    <property type="entry name" value="G6P_DEHYDROGENASE"/>
    <property type="match status" value="1"/>
</dbReference>
<evidence type="ECO:0000259" key="9">
    <source>
        <dbReference type="Pfam" id="PF02781"/>
    </source>
</evidence>
<feature type="active site" description="Proton acceptor" evidence="7">
    <location>
        <position position="257"/>
    </location>
</feature>
<feature type="binding site" evidence="7">
    <location>
        <position position="252"/>
    </location>
    <ligand>
        <name>substrate</name>
    </ligand>
</feature>
<sequence>MSNQVNGHQPAADSASVSAVLYIFGATGDLAKRKLFPAIYALWREGYLKGNFAVVGLARRPRTDEQFRQDVYDSIREFARYKNEDGSEWASFADHFFYQSLDIHNLEGFRQLNETTERLERQFDIPGNRLFYLALAPELFGTVSRNLRGGGLLESSGWQRVVIEKPFGYDYESAERLNRELGEVFREEQIYRIDHYLGKEMVQNIEVVRFANAFFEPLWNNKYIANIQITLSETVGVEDRGGYYDHSGALRDMAQNHMLQMVTMMAMEPPSRLNPEAIRDEKVKVLRSIRRYSNADEVRANVVRGQYTAGSLKGVPVNGYRDEPNVAPDSVTETYFAAKVMVDNFRWAGVPFYIRTGKRLPTKTTEVVVEFKNVPENVHFARKTKLEPNLLVFRVNPLEGIYIKVNAKQPGSGWGIVPVAMDFCQSCQVGLNTPEAYERLIYDAARGDSTYFTRWDEVALAWKFIDRIADGWRESHDDLYFYPAGSWGPEAGHELLARDGFRWWPVHGQDEGEVVWSAARPT</sequence>
<dbReference type="InterPro" id="IPR022675">
    <property type="entry name" value="G6P_DH_C"/>
</dbReference>
<evidence type="ECO:0000256" key="7">
    <source>
        <dbReference type="HAMAP-Rule" id="MF_00966"/>
    </source>
</evidence>
<keyword evidence="11" id="KW-1185">Reference proteome</keyword>
<dbReference type="SUPFAM" id="SSF55347">
    <property type="entry name" value="Glyceraldehyde-3-phosphate dehydrogenase-like, C-terminal domain"/>
    <property type="match status" value="1"/>
</dbReference>
<feature type="domain" description="Glucose-6-phosphate dehydrogenase NAD-binding" evidence="8">
    <location>
        <begin position="23"/>
        <end position="204"/>
    </location>
</feature>
<reference evidence="11" key="1">
    <citation type="journal article" date="2019" name="Int. J. Syst. Evol. Microbiol.">
        <title>The Global Catalogue of Microorganisms (GCM) 10K type strain sequencing project: providing services to taxonomists for standard genome sequencing and annotation.</title>
        <authorList>
            <consortium name="The Broad Institute Genomics Platform"/>
            <consortium name="The Broad Institute Genome Sequencing Center for Infectious Disease"/>
            <person name="Wu L."/>
            <person name="Ma J."/>
        </authorList>
    </citation>
    <scope>NUCLEOTIDE SEQUENCE [LARGE SCALE GENOMIC DNA]</scope>
    <source>
        <strain evidence="11">JCM 18657</strain>
    </source>
</reference>
<feature type="binding site" evidence="7">
    <location>
        <position position="363"/>
    </location>
    <ligand>
        <name>substrate</name>
    </ligand>
</feature>
<dbReference type="InterPro" id="IPR001282">
    <property type="entry name" value="G6P_DH"/>
</dbReference>
<feature type="binding site" evidence="7">
    <location>
        <begin position="102"/>
        <end position="103"/>
    </location>
    <ligand>
        <name>NADP(+)</name>
        <dbReference type="ChEBI" id="CHEBI:58349"/>
    </ligand>
</feature>
<dbReference type="EC" id="1.1.1.49" evidence="7"/>
<feature type="binding site" evidence="7">
    <location>
        <position position="233"/>
    </location>
    <ligand>
        <name>substrate</name>
    </ligand>
</feature>
<dbReference type="Gene3D" id="3.30.360.10">
    <property type="entry name" value="Dihydrodipicolinate Reductase, domain 2"/>
    <property type="match status" value="1"/>
</dbReference>
<dbReference type="Gene3D" id="3.40.50.720">
    <property type="entry name" value="NAD(P)-binding Rossmann-like Domain"/>
    <property type="match status" value="1"/>
</dbReference>
<proteinExistence type="inferred from homology"/>
<feature type="binding site" evidence="7">
    <location>
        <position position="199"/>
    </location>
    <ligand>
        <name>substrate</name>
    </ligand>
</feature>
<feature type="binding site" evidence="7">
    <location>
        <begin position="25"/>
        <end position="32"/>
    </location>
    <ligand>
        <name>NADP(+)</name>
        <dbReference type="ChEBI" id="CHEBI:58349"/>
    </ligand>
</feature>
<dbReference type="Pfam" id="PF02781">
    <property type="entry name" value="G6PD_C"/>
    <property type="match status" value="1"/>
</dbReference>
<keyword evidence="5 7" id="KW-0560">Oxidoreductase</keyword>
<comment type="pathway">
    <text evidence="1 7">Carbohydrate degradation; pentose phosphate pathway; D-ribulose 5-phosphate from D-glucose 6-phosphate (oxidative stage): step 1/3.</text>
</comment>
<protein>
    <recommendedName>
        <fullName evidence="7">Glucose-6-phosphate 1-dehydrogenase</fullName>
        <shortName evidence="7">G6PD</shortName>
        <ecNumber evidence="7">1.1.1.49</ecNumber>
    </recommendedName>
</protein>
<dbReference type="Proteomes" id="UP001596528">
    <property type="component" value="Unassembled WGS sequence"/>
</dbReference>
<evidence type="ECO:0000256" key="6">
    <source>
        <dbReference type="ARBA" id="ARBA00023277"/>
    </source>
</evidence>
<evidence type="ECO:0000256" key="1">
    <source>
        <dbReference type="ARBA" id="ARBA00004937"/>
    </source>
</evidence>
<comment type="catalytic activity">
    <reaction evidence="7">
        <text>D-glucose 6-phosphate + NADP(+) = 6-phospho-D-glucono-1,5-lactone + NADPH + H(+)</text>
        <dbReference type="Rhea" id="RHEA:15841"/>
        <dbReference type="ChEBI" id="CHEBI:15378"/>
        <dbReference type="ChEBI" id="CHEBI:57783"/>
        <dbReference type="ChEBI" id="CHEBI:57955"/>
        <dbReference type="ChEBI" id="CHEBI:58349"/>
        <dbReference type="ChEBI" id="CHEBI:61548"/>
        <dbReference type="EC" id="1.1.1.49"/>
    </reaction>
</comment>
<keyword evidence="3 7" id="KW-0313">Glucose metabolism</keyword>
<dbReference type="RefSeq" id="WP_246068023.1">
    <property type="nucleotide sequence ID" value="NZ_JBHTGQ010000018.1"/>
</dbReference>
<evidence type="ECO:0000313" key="10">
    <source>
        <dbReference type="EMBL" id="MFC7750016.1"/>
    </source>
</evidence>
<comment type="similarity">
    <text evidence="2 7">Belongs to the glucose-6-phosphate dehydrogenase family.</text>
</comment>
<dbReference type="Pfam" id="PF00479">
    <property type="entry name" value="G6PD_N"/>
    <property type="match status" value="1"/>
</dbReference>
<dbReference type="PANTHER" id="PTHR23429">
    <property type="entry name" value="GLUCOSE-6-PHOSPHATE 1-DEHYDROGENASE G6PD"/>
    <property type="match status" value="1"/>
</dbReference>
<feature type="binding site" evidence="7">
    <location>
        <position position="165"/>
    </location>
    <ligand>
        <name>NADP(+)</name>
        <dbReference type="ChEBI" id="CHEBI:58349"/>
    </ligand>
</feature>
<dbReference type="PANTHER" id="PTHR23429:SF0">
    <property type="entry name" value="GLUCOSE-6-PHOSPHATE 1-DEHYDROGENASE"/>
    <property type="match status" value="1"/>
</dbReference>
<evidence type="ECO:0000256" key="2">
    <source>
        <dbReference type="ARBA" id="ARBA00009975"/>
    </source>
</evidence>
<feature type="binding site" evidence="7">
    <location>
        <position position="59"/>
    </location>
    <ligand>
        <name>NADP(+)</name>
        <dbReference type="ChEBI" id="CHEBI:58349"/>
    </ligand>
</feature>
<dbReference type="HAMAP" id="MF_00966">
    <property type="entry name" value="G6PD"/>
    <property type="match status" value="1"/>
</dbReference>
<comment type="caution">
    <text evidence="10">The sequence shown here is derived from an EMBL/GenBank/DDBJ whole genome shotgun (WGS) entry which is preliminary data.</text>
</comment>
<keyword evidence="4 7" id="KW-0521">NADP</keyword>
<dbReference type="EMBL" id="JBHTGQ010000018">
    <property type="protein sequence ID" value="MFC7750016.1"/>
    <property type="molecule type" value="Genomic_DNA"/>
</dbReference>
<feature type="binding site" evidence="7">
    <location>
        <position position="195"/>
    </location>
    <ligand>
        <name>substrate</name>
    </ligand>
</feature>
<name>A0ABW2V1H8_9BACL</name>
<dbReference type="PRINTS" id="PR00079">
    <property type="entry name" value="G6PDHDRGNASE"/>
</dbReference>
<evidence type="ECO:0000256" key="4">
    <source>
        <dbReference type="ARBA" id="ARBA00022857"/>
    </source>
</evidence>
<gene>
    <name evidence="7 10" type="primary">zwf</name>
    <name evidence="10" type="ORF">ACFQWB_08675</name>
</gene>
<organism evidence="10 11">
    <name type="scientific">Paenibacillus thermoaerophilus</name>
    <dbReference type="NCBI Taxonomy" id="1215385"/>
    <lineage>
        <taxon>Bacteria</taxon>
        <taxon>Bacillati</taxon>
        <taxon>Bacillota</taxon>
        <taxon>Bacilli</taxon>
        <taxon>Bacillales</taxon>
        <taxon>Paenibacillaceae</taxon>
        <taxon>Paenibacillus</taxon>
    </lineage>
</organism>
<keyword evidence="6 7" id="KW-0119">Carbohydrate metabolism</keyword>
<evidence type="ECO:0000256" key="5">
    <source>
        <dbReference type="ARBA" id="ARBA00023002"/>
    </source>
</evidence>
<evidence type="ECO:0000256" key="3">
    <source>
        <dbReference type="ARBA" id="ARBA00022526"/>
    </source>
</evidence>
<dbReference type="GO" id="GO:0004345">
    <property type="term" value="F:glucose-6-phosphate dehydrogenase activity"/>
    <property type="evidence" value="ECO:0007669"/>
    <property type="project" value="UniProtKB-EC"/>
</dbReference>
<accession>A0ABW2V1H8</accession>
<dbReference type="SUPFAM" id="SSF51735">
    <property type="entry name" value="NAD(P)-binding Rossmann-fold domains"/>
    <property type="match status" value="1"/>
</dbReference>
<evidence type="ECO:0000313" key="11">
    <source>
        <dbReference type="Proteomes" id="UP001596528"/>
    </source>
</evidence>
<dbReference type="InterPro" id="IPR022674">
    <property type="entry name" value="G6P_DH_NAD-bd"/>
</dbReference>
<dbReference type="PIRSF" id="PIRSF000110">
    <property type="entry name" value="G6PD"/>
    <property type="match status" value="1"/>
</dbReference>
<feature type="domain" description="Glucose-6-phosphate dehydrogenase C-terminal" evidence="9">
    <location>
        <begin position="207"/>
        <end position="504"/>
    </location>
</feature>
<dbReference type="NCBIfam" id="TIGR00871">
    <property type="entry name" value="zwf"/>
    <property type="match status" value="1"/>
</dbReference>
<comment type="function">
    <text evidence="7">Catalyzes the oxidation of glucose 6-phosphate to 6-phosphogluconolactone.</text>
</comment>